<dbReference type="NCBIfam" id="TIGR04336">
    <property type="entry name" value="AmmeMemoSam_B"/>
    <property type="match status" value="1"/>
</dbReference>
<evidence type="ECO:0000256" key="2">
    <source>
        <dbReference type="HAMAP-Rule" id="MF_00055"/>
    </source>
</evidence>
<dbReference type="EMBL" id="DTGD01000182">
    <property type="protein sequence ID" value="HGB36230.1"/>
    <property type="molecule type" value="Genomic_DNA"/>
</dbReference>
<dbReference type="PANTHER" id="PTHR11060:SF0">
    <property type="entry name" value="PROTEIN MEMO1"/>
    <property type="match status" value="1"/>
</dbReference>
<sequence>MIRYPKHAGTFYPDTKEELEVFFREFEKRKISTPIKFDVYGAVAPHAGYVYSGLTAYSTYRNIFDKNSYNTVVILGPSHYVYFRGIAVYPEGKWISPLGEAIIDSESAGKILNNDIFIAAPENHLREHSIEVQIPFIQYLSPGSKVLPLLVGEMERDEIREAGKTLSKLLLSSKEVLIVASSDLYHGYSYRECVETDKNTIAKILELNPEGFIDSSQKGSIMACGETGIAILLYAITETFETPKAQLIHYTNSADITGIKGGYVVGYAGIAMGV</sequence>
<dbReference type="Gene3D" id="3.40.830.10">
    <property type="entry name" value="LigB-like"/>
    <property type="match status" value="1"/>
</dbReference>
<dbReference type="CDD" id="cd07361">
    <property type="entry name" value="MEMO_like"/>
    <property type="match status" value="1"/>
</dbReference>
<proteinExistence type="inferred from homology"/>
<reference evidence="3" key="1">
    <citation type="journal article" date="2020" name="mSystems">
        <title>Genome- and Community-Level Interaction Insights into Carbon Utilization and Element Cycling Functions of Hydrothermarchaeota in Hydrothermal Sediment.</title>
        <authorList>
            <person name="Zhou Z."/>
            <person name="Liu Y."/>
            <person name="Xu W."/>
            <person name="Pan J."/>
            <person name="Luo Z.H."/>
            <person name="Li M."/>
        </authorList>
    </citation>
    <scope>NUCLEOTIDE SEQUENCE [LARGE SCALE GENOMIC DNA]</scope>
    <source>
        <strain evidence="3">SpSt-754</strain>
    </source>
</reference>
<dbReference type="AlphaFoldDB" id="A0A7V3KP27"/>
<name>A0A7V3KP27_UNCW3</name>
<comment type="similarity">
    <text evidence="1 2">Belongs to the MEMO1 family.</text>
</comment>
<dbReference type="Pfam" id="PF01875">
    <property type="entry name" value="Memo"/>
    <property type="match status" value="1"/>
</dbReference>
<dbReference type="HAMAP" id="MF_00055">
    <property type="entry name" value="MEMO1"/>
    <property type="match status" value="1"/>
</dbReference>
<evidence type="ECO:0000256" key="1">
    <source>
        <dbReference type="ARBA" id="ARBA00006315"/>
    </source>
</evidence>
<gene>
    <name evidence="3" type="primary">amrB</name>
    <name evidence="3" type="ORF">ENV38_04925</name>
</gene>
<protein>
    <recommendedName>
        <fullName evidence="2">MEMO1 family protein ENV38_04925</fullName>
    </recommendedName>
</protein>
<organism evidence="3">
    <name type="scientific">candidate division WOR-3 bacterium</name>
    <dbReference type="NCBI Taxonomy" id="2052148"/>
    <lineage>
        <taxon>Bacteria</taxon>
        <taxon>Bacteria division WOR-3</taxon>
    </lineage>
</organism>
<accession>A0A7V3KP27</accession>
<dbReference type="PANTHER" id="PTHR11060">
    <property type="entry name" value="PROTEIN MEMO1"/>
    <property type="match status" value="1"/>
</dbReference>
<dbReference type="InterPro" id="IPR002737">
    <property type="entry name" value="MEMO1_fam"/>
</dbReference>
<comment type="caution">
    <text evidence="3">The sequence shown here is derived from an EMBL/GenBank/DDBJ whole genome shotgun (WGS) entry which is preliminary data.</text>
</comment>
<evidence type="ECO:0000313" key="3">
    <source>
        <dbReference type="EMBL" id="HGB36230.1"/>
    </source>
</evidence>